<feature type="non-terminal residue" evidence="1">
    <location>
        <position position="238"/>
    </location>
</feature>
<dbReference type="SUPFAM" id="SSF51004">
    <property type="entry name" value="C-terminal (heme d1) domain of cytochrome cd1-nitrite reductase"/>
    <property type="match status" value="1"/>
</dbReference>
<dbReference type="InterPro" id="IPR015943">
    <property type="entry name" value="WD40/YVTN_repeat-like_dom_sf"/>
</dbReference>
<dbReference type="Gene3D" id="2.130.10.10">
    <property type="entry name" value="YVTN repeat-like/Quinoprotein amine dehydrogenase"/>
    <property type="match status" value="1"/>
</dbReference>
<gene>
    <name evidence="1" type="ORF">METZ01_LOCUS491503</name>
</gene>
<evidence type="ECO:0008006" key="2">
    <source>
        <dbReference type="Google" id="ProtNLM"/>
    </source>
</evidence>
<dbReference type="AlphaFoldDB" id="A0A383D316"/>
<proteinExistence type="predicted"/>
<evidence type="ECO:0000313" key="1">
    <source>
        <dbReference type="EMBL" id="SVE38649.1"/>
    </source>
</evidence>
<feature type="non-terminal residue" evidence="1">
    <location>
        <position position="1"/>
    </location>
</feature>
<reference evidence="1" key="1">
    <citation type="submission" date="2018-05" db="EMBL/GenBank/DDBJ databases">
        <authorList>
            <person name="Lanie J.A."/>
            <person name="Ng W.-L."/>
            <person name="Kazmierczak K.M."/>
            <person name="Andrzejewski T.M."/>
            <person name="Davidsen T.M."/>
            <person name="Wayne K.J."/>
            <person name="Tettelin H."/>
            <person name="Glass J.I."/>
            <person name="Rusch D."/>
            <person name="Podicherti R."/>
            <person name="Tsui H.-C.T."/>
            <person name="Winkler M.E."/>
        </authorList>
    </citation>
    <scope>NUCLEOTIDE SEQUENCE</scope>
</reference>
<dbReference type="InterPro" id="IPR011048">
    <property type="entry name" value="Haem_d1_sf"/>
</dbReference>
<dbReference type="PANTHER" id="PTHR47197">
    <property type="entry name" value="PROTEIN NIRF"/>
    <property type="match status" value="1"/>
</dbReference>
<sequence>PGNVWSAQIPGAPPGSQVDYQIVATDDDGNVIAFPPTEEIPLSFDVISMTGEPVIYVVMSGSSVLSALDSGNGREVARIETGDTPHSAVITPDEEVIFVANTGFGGQTSRTVTAISTSTHVTLATINVGLGPLDMVMSPSGNRVYVSNSDSRSLSVIDVAARREATRINLSGLVDGPFGVAVSPDGQTVYATDIGSSQVFVVDAETRVVTGQIGVVPSPRSVVLSPDGRTLYVTGFEG</sequence>
<dbReference type="NCBIfam" id="TIGR02276">
    <property type="entry name" value="beta_rpt_yvtn"/>
    <property type="match status" value="2"/>
</dbReference>
<dbReference type="InterPro" id="IPR051200">
    <property type="entry name" value="Host-pathogen_enzymatic-act"/>
</dbReference>
<dbReference type="PANTHER" id="PTHR47197:SF3">
    <property type="entry name" value="DIHYDRO-HEME D1 DEHYDROGENASE"/>
    <property type="match status" value="1"/>
</dbReference>
<dbReference type="EMBL" id="UINC01213737">
    <property type="protein sequence ID" value="SVE38649.1"/>
    <property type="molecule type" value="Genomic_DNA"/>
</dbReference>
<dbReference type="InterPro" id="IPR011964">
    <property type="entry name" value="YVTN_b-propeller_repeat"/>
</dbReference>
<dbReference type="InterPro" id="IPR019405">
    <property type="entry name" value="Lactonase_7-beta_prop"/>
</dbReference>
<protein>
    <recommendedName>
        <fullName evidence="2">YncE family protein</fullName>
    </recommendedName>
</protein>
<dbReference type="Pfam" id="PF10282">
    <property type="entry name" value="Lactonase"/>
    <property type="match status" value="1"/>
</dbReference>
<name>A0A383D316_9ZZZZ</name>
<accession>A0A383D316</accession>
<organism evidence="1">
    <name type="scientific">marine metagenome</name>
    <dbReference type="NCBI Taxonomy" id="408172"/>
    <lineage>
        <taxon>unclassified sequences</taxon>
        <taxon>metagenomes</taxon>
        <taxon>ecological metagenomes</taxon>
    </lineage>
</organism>